<dbReference type="Gene3D" id="2.60.40.3630">
    <property type="match status" value="1"/>
</dbReference>
<gene>
    <name evidence="1" type="ORF">SDC9_152814</name>
</gene>
<sequence>MYANNAGGYIEYAFSLDANHDFHISTGVVRCTDTEDSQLFIFEKAKVTPRSKFTVLSAPDELIPQWYKTYKNGGKAPTDGEMYVVSYPVMTKYKVGEGFDTHGILVKTRIGGKEIDISNKVAFYTSGTVQLHQGRPFTAAGTKVVELRYEEKNIGKFTIDVADAPAASAYFTIHWLTGTIHVCL</sequence>
<dbReference type="AlphaFoldDB" id="A0A645EYT0"/>
<evidence type="ECO:0000313" key="1">
    <source>
        <dbReference type="EMBL" id="MPN05563.1"/>
    </source>
</evidence>
<comment type="caution">
    <text evidence="1">The sequence shown here is derived from an EMBL/GenBank/DDBJ whole genome shotgun (WGS) entry which is preliminary data.</text>
</comment>
<accession>A0A645EYT0</accession>
<organism evidence="1">
    <name type="scientific">bioreactor metagenome</name>
    <dbReference type="NCBI Taxonomy" id="1076179"/>
    <lineage>
        <taxon>unclassified sequences</taxon>
        <taxon>metagenomes</taxon>
        <taxon>ecological metagenomes</taxon>
    </lineage>
</organism>
<dbReference type="EMBL" id="VSSQ01051467">
    <property type="protein sequence ID" value="MPN05563.1"/>
    <property type="molecule type" value="Genomic_DNA"/>
</dbReference>
<name>A0A645EYT0_9ZZZZ</name>
<protein>
    <submittedName>
        <fullName evidence="1">Uncharacterized protein</fullName>
    </submittedName>
</protein>
<proteinExistence type="predicted"/>
<reference evidence="1" key="1">
    <citation type="submission" date="2019-08" db="EMBL/GenBank/DDBJ databases">
        <authorList>
            <person name="Kucharzyk K."/>
            <person name="Murdoch R.W."/>
            <person name="Higgins S."/>
            <person name="Loffler F."/>
        </authorList>
    </citation>
    <scope>NUCLEOTIDE SEQUENCE</scope>
</reference>